<dbReference type="SMART" id="SM00318">
    <property type="entry name" value="SNc"/>
    <property type="match status" value="1"/>
</dbReference>
<dbReference type="STRING" id="1497020.DO97_11840"/>
<sequence length="168" mass="19447">MRQLNWVWGLLAISGCQGTSPHGTSVQVQRVLSGQTVEIVTHQGREQLRLIGIEAPDVRQYPWGRDARQQLAAWVESQPVVLEFDVEPRDRFHRRLVYVWRSGQLVNEQLVAQGYALVVPRSPNTQYDQRLARAQERARILGLGIWNPQQPMRQTPAEFRRQLPSQYK</sequence>
<dbReference type="InterPro" id="IPR016071">
    <property type="entry name" value="Staphylococal_nuclease_OB-fold"/>
</dbReference>
<evidence type="ECO:0000256" key="1">
    <source>
        <dbReference type="ARBA" id="ARBA00022722"/>
    </source>
</evidence>
<dbReference type="EMBL" id="JJML01000036">
    <property type="protein sequence ID" value="KGF72127.1"/>
    <property type="molecule type" value="Genomic_DNA"/>
</dbReference>
<dbReference type="PANTHER" id="PTHR12302:SF3">
    <property type="entry name" value="SERINE_THREONINE-PROTEIN KINASE 31"/>
    <property type="match status" value="1"/>
</dbReference>
<reference evidence="5 6" key="1">
    <citation type="journal article" date="2014" name="Mol. Ecol.">
        <title>Evolution of Synechococcus.</title>
        <authorList>
            <person name="Dvorak P."/>
            <person name="Casamatta D."/>
            <person name="Hasler P."/>
            <person name="Poulickova A."/>
            <person name="Ondrej V."/>
            <person name="Sanges R."/>
        </authorList>
    </citation>
    <scope>NUCLEOTIDE SEQUENCE [LARGE SCALE GENOMIC DNA]</scope>
    <source>
        <strain evidence="5 6">CAUP A 1101</strain>
    </source>
</reference>
<evidence type="ECO:0000256" key="2">
    <source>
        <dbReference type="ARBA" id="ARBA00022759"/>
    </source>
</evidence>
<gene>
    <name evidence="5" type="ORF">DO97_11840</name>
</gene>
<dbReference type="InterPro" id="IPR035437">
    <property type="entry name" value="SNase_OB-fold_sf"/>
</dbReference>
<evidence type="ECO:0000313" key="6">
    <source>
        <dbReference type="Proteomes" id="UP000030170"/>
    </source>
</evidence>
<dbReference type="AlphaFoldDB" id="A0A098TJV8"/>
<accession>A0A098TJV8</accession>
<dbReference type="GO" id="GO:0004519">
    <property type="term" value="F:endonuclease activity"/>
    <property type="evidence" value="ECO:0007669"/>
    <property type="project" value="UniProtKB-KW"/>
</dbReference>
<dbReference type="SUPFAM" id="SSF50199">
    <property type="entry name" value="Staphylococcal nuclease"/>
    <property type="match status" value="1"/>
</dbReference>
<keyword evidence="1" id="KW-0540">Nuclease</keyword>
<keyword evidence="3" id="KW-0378">Hydrolase</keyword>
<dbReference type="Pfam" id="PF00565">
    <property type="entry name" value="SNase"/>
    <property type="match status" value="1"/>
</dbReference>
<dbReference type="PROSITE" id="PS51257">
    <property type="entry name" value="PROKAR_LIPOPROTEIN"/>
    <property type="match status" value="1"/>
</dbReference>
<dbReference type="Gene3D" id="2.40.50.90">
    <property type="match status" value="1"/>
</dbReference>
<dbReference type="OrthoDB" id="4376109at2"/>
<dbReference type="Proteomes" id="UP000030170">
    <property type="component" value="Unassembled WGS sequence"/>
</dbReference>
<organism evidence="5 6">
    <name type="scientific">Neosynechococcus sphagnicola sy1</name>
    <dbReference type="NCBI Taxonomy" id="1497020"/>
    <lineage>
        <taxon>Bacteria</taxon>
        <taxon>Bacillati</taxon>
        <taxon>Cyanobacteriota</taxon>
        <taxon>Cyanophyceae</taxon>
        <taxon>Neosynechococcales</taxon>
        <taxon>Neosynechococcaceae</taxon>
        <taxon>Neosynechococcus</taxon>
    </lineage>
</organism>
<protein>
    <recommendedName>
        <fullName evidence="4">TNase-like domain-containing protein</fullName>
    </recommendedName>
</protein>
<feature type="domain" description="TNase-like" evidence="4">
    <location>
        <begin position="22"/>
        <end position="148"/>
    </location>
</feature>
<dbReference type="GO" id="GO:0016787">
    <property type="term" value="F:hydrolase activity"/>
    <property type="evidence" value="ECO:0007669"/>
    <property type="project" value="UniProtKB-KW"/>
</dbReference>
<comment type="caution">
    <text evidence="5">The sequence shown here is derived from an EMBL/GenBank/DDBJ whole genome shotgun (WGS) entry which is preliminary data.</text>
</comment>
<name>A0A098TJV8_9CYAN</name>
<proteinExistence type="predicted"/>
<keyword evidence="6" id="KW-1185">Reference proteome</keyword>
<dbReference type="PROSITE" id="PS50830">
    <property type="entry name" value="TNASE_3"/>
    <property type="match status" value="1"/>
</dbReference>
<evidence type="ECO:0000256" key="3">
    <source>
        <dbReference type="ARBA" id="ARBA00022801"/>
    </source>
</evidence>
<keyword evidence="2" id="KW-0255">Endonuclease</keyword>
<evidence type="ECO:0000313" key="5">
    <source>
        <dbReference type="EMBL" id="KGF72127.1"/>
    </source>
</evidence>
<evidence type="ECO:0000259" key="4">
    <source>
        <dbReference type="PROSITE" id="PS50830"/>
    </source>
</evidence>
<dbReference type="PANTHER" id="PTHR12302">
    <property type="entry name" value="EBNA2 BINDING PROTEIN P100"/>
    <property type="match status" value="1"/>
</dbReference>